<gene>
    <name evidence="5" type="ORF">GYN08_07300</name>
</gene>
<evidence type="ECO:0000256" key="2">
    <source>
        <dbReference type="PROSITE-ProRule" id="PRU00284"/>
    </source>
</evidence>
<dbReference type="InterPro" id="IPR004089">
    <property type="entry name" value="MCPsignal_dom"/>
</dbReference>
<evidence type="ECO:0000313" key="6">
    <source>
        <dbReference type="Proteomes" id="UP000800303"/>
    </source>
</evidence>
<feature type="transmembrane region" description="Helical" evidence="3">
    <location>
        <begin position="39"/>
        <end position="59"/>
    </location>
</feature>
<feature type="transmembrane region" description="Helical" evidence="3">
    <location>
        <begin position="112"/>
        <end position="130"/>
    </location>
</feature>
<dbReference type="SUPFAM" id="SSF58104">
    <property type="entry name" value="Methyl-accepting chemotaxis protein (MCP) signaling domain"/>
    <property type="match status" value="1"/>
</dbReference>
<evidence type="ECO:0000256" key="1">
    <source>
        <dbReference type="ARBA" id="ARBA00023224"/>
    </source>
</evidence>
<keyword evidence="3" id="KW-0472">Membrane</keyword>
<evidence type="ECO:0000313" key="5">
    <source>
        <dbReference type="EMBL" id="NGZ75119.1"/>
    </source>
</evidence>
<dbReference type="RefSeq" id="WP_166273539.1">
    <property type="nucleotide sequence ID" value="NZ_JAAFGS010000002.1"/>
</dbReference>
<dbReference type="PROSITE" id="PS50111">
    <property type="entry name" value="CHEMOTAXIS_TRANSDUC_2"/>
    <property type="match status" value="1"/>
</dbReference>
<dbReference type="SMART" id="SM00283">
    <property type="entry name" value="MA"/>
    <property type="match status" value="1"/>
</dbReference>
<protein>
    <recommendedName>
        <fullName evidence="4">Methyl-accepting transducer domain-containing protein</fullName>
    </recommendedName>
</protein>
<dbReference type="Pfam" id="PF00015">
    <property type="entry name" value="MCPsignal"/>
    <property type="match status" value="1"/>
</dbReference>
<dbReference type="PANTHER" id="PTHR32089:SF112">
    <property type="entry name" value="LYSOZYME-LIKE PROTEIN-RELATED"/>
    <property type="match status" value="1"/>
</dbReference>
<feature type="transmembrane region" description="Helical" evidence="3">
    <location>
        <begin position="142"/>
        <end position="159"/>
    </location>
</feature>
<dbReference type="PANTHER" id="PTHR32089">
    <property type="entry name" value="METHYL-ACCEPTING CHEMOTAXIS PROTEIN MCPB"/>
    <property type="match status" value="1"/>
</dbReference>
<accession>A0ABX0F6E4</accession>
<organism evidence="5 6">
    <name type="scientific">Saccharibacillus alkalitolerans</name>
    <dbReference type="NCBI Taxonomy" id="2705290"/>
    <lineage>
        <taxon>Bacteria</taxon>
        <taxon>Bacillati</taxon>
        <taxon>Bacillota</taxon>
        <taxon>Bacilli</taxon>
        <taxon>Bacillales</taxon>
        <taxon>Paenibacillaceae</taxon>
        <taxon>Saccharibacillus</taxon>
    </lineage>
</organism>
<sequence>MPTKFERHSSTLIFFTLESLLVSLYPIFAILWLTGLMTLSSTLVVLAINTVLMGVYYALYKFVADKEWGKYPLVLGCFIVGNILFLFIPSTIIWVALFIYMTLSLVYLCKQVIVMGGIAGVLSLTLQLFVNSHVPAYSPLDYAVLYIVMVMVGVANYAVCTIGRNMLEESAGQKRMIEALLVEVERSASELKTFGESVASGANETSRISEEAAGSFAEISKGIEIQAQNMQEINEAMIQSGESIERISEETGEMNALSLSTTRLTEEGGRKAEELREDMSLVRGSMTETVSQVDLLNRYAEEAQAILTAITEIANQTNLLSLNASIEAARAGEQGRGFAVVAGEIRSLSGNVQSSAEDIAGLLQQIRSQTGTVSDYVRKSESTLEGLERSTYETGELFDRITQDAATVLAKSAEVQQNIVSLKEFNGGVAGQVADFSAISQQTSASVEMVASGVYRQRDSIRQISDSVSRLDTMIEALRGLTERSEEKADKPELVEKTA</sequence>
<feature type="transmembrane region" description="Helical" evidence="3">
    <location>
        <begin position="12"/>
        <end position="33"/>
    </location>
</feature>
<keyword evidence="3" id="KW-0812">Transmembrane</keyword>
<evidence type="ECO:0000259" key="4">
    <source>
        <dbReference type="PROSITE" id="PS50111"/>
    </source>
</evidence>
<name>A0ABX0F6E4_9BACL</name>
<feature type="transmembrane region" description="Helical" evidence="3">
    <location>
        <begin position="71"/>
        <end position="100"/>
    </location>
</feature>
<comment type="caution">
    <text evidence="5">The sequence shown here is derived from an EMBL/GenBank/DDBJ whole genome shotgun (WGS) entry which is preliminary data.</text>
</comment>
<proteinExistence type="predicted"/>
<evidence type="ECO:0000256" key="3">
    <source>
        <dbReference type="SAM" id="Phobius"/>
    </source>
</evidence>
<dbReference type="Proteomes" id="UP000800303">
    <property type="component" value="Unassembled WGS sequence"/>
</dbReference>
<dbReference type="EMBL" id="JAAFGS010000002">
    <property type="protein sequence ID" value="NGZ75119.1"/>
    <property type="molecule type" value="Genomic_DNA"/>
</dbReference>
<keyword evidence="3" id="KW-1133">Transmembrane helix</keyword>
<feature type="domain" description="Methyl-accepting transducer" evidence="4">
    <location>
        <begin position="201"/>
        <end position="451"/>
    </location>
</feature>
<keyword evidence="6" id="KW-1185">Reference proteome</keyword>
<reference evidence="5 6" key="1">
    <citation type="submission" date="2020-01" db="EMBL/GenBank/DDBJ databases">
        <title>Polyphasic characterisation and genomic insights into a novel alkali tolerant bacterium VR-M41.</title>
        <authorList>
            <person name="Vemuluri V.R."/>
        </authorList>
    </citation>
    <scope>NUCLEOTIDE SEQUENCE [LARGE SCALE GENOMIC DNA]</scope>
    <source>
        <strain evidence="5 6">VR-M41</strain>
    </source>
</reference>
<keyword evidence="1 2" id="KW-0807">Transducer</keyword>
<dbReference type="Gene3D" id="1.10.287.950">
    <property type="entry name" value="Methyl-accepting chemotaxis protein"/>
    <property type="match status" value="1"/>
</dbReference>